<dbReference type="PANTHER" id="PTHR32468">
    <property type="entry name" value="CATION/H + ANTIPORTER"/>
    <property type="match status" value="1"/>
</dbReference>
<feature type="transmembrane region" description="Helical" evidence="7">
    <location>
        <begin position="38"/>
        <end position="57"/>
    </location>
</feature>
<comment type="subcellular location">
    <subcellularLocation>
        <location evidence="1">Membrane</location>
        <topology evidence="1">Multi-pass membrane protein</topology>
    </subcellularLocation>
</comment>
<feature type="transmembrane region" description="Helical" evidence="7">
    <location>
        <begin position="214"/>
        <end position="233"/>
    </location>
</feature>
<evidence type="ECO:0000256" key="5">
    <source>
        <dbReference type="ARBA" id="ARBA00023065"/>
    </source>
</evidence>
<dbReference type="Gene3D" id="1.20.1530.20">
    <property type="match status" value="1"/>
</dbReference>
<dbReference type="EMBL" id="JBHTGL010000010">
    <property type="protein sequence ID" value="MFD0629890.1"/>
    <property type="molecule type" value="Genomic_DNA"/>
</dbReference>
<protein>
    <submittedName>
        <fullName evidence="10">Cation:proton antiporter</fullName>
    </submittedName>
</protein>
<evidence type="ECO:0000259" key="8">
    <source>
        <dbReference type="Pfam" id="PF00999"/>
    </source>
</evidence>
<dbReference type="EMBL" id="JBHTGL010000001">
    <property type="protein sequence ID" value="MFD0621496.1"/>
    <property type="molecule type" value="Genomic_DNA"/>
</dbReference>
<dbReference type="Proteomes" id="UP001596915">
    <property type="component" value="Unassembled WGS sequence"/>
</dbReference>
<dbReference type="Pfam" id="PF00999">
    <property type="entry name" value="Na_H_Exchanger"/>
    <property type="match status" value="1"/>
</dbReference>
<evidence type="ECO:0000313" key="12">
    <source>
        <dbReference type="Proteomes" id="UP001596915"/>
    </source>
</evidence>
<evidence type="ECO:0000256" key="2">
    <source>
        <dbReference type="ARBA" id="ARBA00022448"/>
    </source>
</evidence>
<dbReference type="InterPro" id="IPR006153">
    <property type="entry name" value="Cation/H_exchanger_TM"/>
</dbReference>
<feature type="transmembrane region" description="Helical" evidence="7">
    <location>
        <begin position="184"/>
        <end position="208"/>
    </location>
</feature>
<dbReference type="EMBL" id="JBHTGL010000011">
    <property type="protein sequence ID" value="MFD0629932.1"/>
    <property type="molecule type" value="Genomic_DNA"/>
</dbReference>
<keyword evidence="3 7" id="KW-0812">Transmembrane</keyword>
<feature type="transmembrane region" description="Helical" evidence="7">
    <location>
        <begin position="120"/>
        <end position="139"/>
    </location>
</feature>
<keyword evidence="6 7" id="KW-0472">Membrane</keyword>
<dbReference type="PANTHER" id="PTHR32468:SF0">
    <property type="entry name" value="K(+)_H(+) ANTIPORTER 1"/>
    <property type="match status" value="1"/>
</dbReference>
<feature type="domain" description="Cation/H+ exchanger transmembrane" evidence="8">
    <location>
        <begin position="2"/>
        <end position="227"/>
    </location>
</feature>
<evidence type="ECO:0000256" key="3">
    <source>
        <dbReference type="ARBA" id="ARBA00022692"/>
    </source>
</evidence>
<keyword evidence="2" id="KW-0813">Transport</keyword>
<reference evidence="10" key="3">
    <citation type="submission" date="2024-09" db="EMBL/GenBank/DDBJ databases">
        <authorList>
            <person name="Sun Q."/>
            <person name="Mori K."/>
        </authorList>
    </citation>
    <scope>NUCLEOTIDE SEQUENCE</scope>
    <source>
        <strain evidence="10">JCM 12607</strain>
    </source>
</reference>
<sequence length="258" mass="27652">MGRLSLVASSIDDAAAWCFLATLTAVHTGSGVADALPVIGYSILFTAVMLLGVSRLLRPLARHVGRQGTLSPGVMYVVVIVPIVCGYLTDLIGIYSVFGGFIAGLAMPRDPQFRQALHSRMMDTVSTLLLPVFFALSGLTTDLRSISADTLLFGVAALLAGLAGKYFGSTLAMKTLRFSWREAFAVGGLMNARGMMIIIFINIGLAQGLITKPVFSVLVMVAVITSTAALPLYRRALPKHLEMHSAAKRPLRRRHHAP</sequence>
<evidence type="ECO:0000256" key="7">
    <source>
        <dbReference type="SAM" id="Phobius"/>
    </source>
</evidence>
<evidence type="ECO:0000256" key="1">
    <source>
        <dbReference type="ARBA" id="ARBA00004141"/>
    </source>
</evidence>
<evidence type="ECO:0000313" key="9">
    <source>
        <dbReference type="EMBL" id="MFD0621496.1"/>
    </source>
</evidence>
<keyword evidence="4 7" id="KW-1133">Transmembrane helix</keyword>
<dbReference type="InterPro" id="IPR038770">
    <property type="entry name" value="Na+/solute_symporter_sf"/>
</dbReference>
<reference evidence="12" key="2">
    <citation type="journal article" date="2019" name="Int. J. Syst. Evol. Microbiol.">
        <title>The Global Catalogue of Microorganisms (GCM) 10K type strain sequencing project: providing services to taxonomists for standard genome sequencing and annotation.</title>
        <authorList>
            <consortium name="The Broad Institute Genomics Platform"/>
            <consortium name="The Broad Institute Genome Sequencing Center for Infectious Disease"/>
            <person name="Wu L."/>
            <person name="Ma J."/>
        </authorList>
    </citation>
    <scope>NUCLEOTIDE SEQUENCE [LARGE SCALE GENOMIC DNA]</scope>
    <source>
        <strain evidence="12">JCM 12607</strain>
    </source>
</reference>
<comment type="caution">
    <text evidence="10">The sequence shown here is derived from an EMBL/GenBank/DDBJ whole genome shotgun (WGS) entry which is preliminary data.</text>
</comment>
<gene>
    <name evidence="9" type="ORF">ACFQ2K_00420</name>
    <name evidence="10" type="ORF">ACFQ2K_52250</name>
    <name evidence="11" type="ORF">ACFQ2K_52535</name>
</gene>
<feature type="transmembrane region" description="Helical" evidence="7">
    <location>
        <begin position="151"/>
        <end position="172"/>
    </location>
</feature>
<evidence type="ECO:0000313" key="10">
    <source>
        <dbReference type="EMBL" id="MFD0629890.1"/>
    </source>
</evidence>
<keyword evidence="5" id="KW-0406">Ion transport</keyword>
<proteinExistence type="predicted"/>
<evidence type="ECO:0000313" key="11">
    <source>
        <dbReference type="EMBL" id="MFD0629932.1"/>
    </source>
</evidence>
<name>A0ABW2X7Q7_9ACTN</name>
<organism evidence="10 12">
    <name type="scientific">Streptomyces sanglieri</name>
    <dbReference type="NCBI Taxonomy" id="193460"/>
    <lineage>
        <taxon>Bacteria</taxon>
        <taxon>Bacillati</taxon>
        <taxon>Actinomycetota</taxon>
        <taxon>Actinomycetes</taxon>
        <taxon>Kitasatosporales</taxon>
        <taxon>Streptomycetaceae</taxon>
        <taxon>Streptomyces</taxon>
    </lineage>
</organism>
<dbReference type="InterPro" id="IPR050794">
    <property type="entry name" value="CPA2_transporter"/>
</dbReference>
<keyword evidence="12" id="KW-1185">Reference proteome</keyword>
<accession>A0ABW2X7Q7</accession>
<evidence type="ECO:0000256" key="6">
    <source>
        <dbReference type="ARBA" id="ARBA00023136"/>
    </source>
</evidence>
<evidence type="ECO:0000256" key="4">
    <source>
        <dbReference type="ARBA" id="ARBA00022989"/>
    </source>
</evidence>
<reference evidence="10" key="1">
    <citation type="journal article" date="2014" name="Int. J. Syst. Evol. Microbiol.">
        <title>Complete genome of a new Firmicutes species belonging to the dominant human colonic microbiota ('Ruminococcus bicirculans') reveals two chromosomes and a selective capacity to utilize plant glucans.</title>
        <authorList>
            <consortium name="NISC Comparative Sequencing Program"/>
            <person name="Wegmann U."/>
            <person name="Louis P."/>
            <person name="Goesmann A."/>
            <person name="Henrissat B."/>
            <person name="Duncan S.H."/>
            <person name="Flint H.J."/>
        </authorList>
    </citation>
    <scope>NUCLEOTIDE SEQUENCE</scope>
    <source>
        <strain evidence="10">JCM 12607</strain>
    </source>
</reference>